<protein>
    <recommendedName>
        <fullName evidence="4">Only prolin and serin are matching in the corresponding protein</fullName>
    </recommendedName>
</protein>
<evidence type="ECO:0000313" key="3">
    <source>
        <dbReference type="Proteomes" id="UP001140560"/>
    </source>
</evidence>
<feature type="region of interest" description="Disordered" evidence="1">
    <location>
        <begin position="15"/>
        <end position="92"/>
    </location>
</feature>
<sequence>MHDLKPLILPKLVAARKSSKSSLNMSDEPTSSVYSNTDSGFYSASECSTPPTPSYPTRGHLRFPSAASSLSSSPPTHEPVEPPNAGKLPKLTEEPVEREFDEFGSEDPYGCSYDMGNYEQGQDCMIDNAYTLGDEYFSSCDYELRQAKRRRSLETSAHSIAGKLERRFPSLSRKVRDRSSTLSKVSRSATPSRVPSTRSSSLAGSIHHVSTVSLVEDRSSPVSTPAFGSREQLEDNVPTPMAIDIEKANALDIDEKEVDAERYATTPLLPPLLVNCRNDDLPASSPLQSPTVADATQSLVPTPIGTPTVRAYPTPPLSSKPSIASFKGARTGYMVSSADIPPMMLADPNDKWANTLGHANFTILPEPYVPEVCDAETVKQQFDDWEQAQHNYAKHQVRTAEHYGATSKHYLLTEQKWAEIHAEWKKNHDLAKSRAAAIGQELAPTSPTEPGPLSKMPTLHDPKSEGKFPKLGDEDIVGPMQQAVALLPRTPSKKRAFFKFLSDLFVPRTGTLRGH</sequence>
<feature type="compositionally biased region" description="Low complexity" evidence="1">
    <location>
        <begin position="64"/>
        <end position="75"/>
    </location>
</feature>
<gene>
    <name evidence="2" type="ORF">N0V83_008901</name>
</gene>
<feature type="region of interest" description="Disordered" evidence="1">
    <location>
        <begin position="214"/>
        <end position="233"/>
    </location>
</feature>
<dbReference type="AlphaFoldDB" id="A0A9W9CJ75"/>
<dbReference type="EMBL" id="JAPEUY010000016">
    <property type="protein sequence ID" value="KAJ4365282.1"/>
    <property type="molecule type" value="Genomic_DNA"/>
</dbReference>
<feature type="region of interest" description="Disordered" evidence="1">
    <location>
        <begin position="171"/>
        <end position="203"/>
    </location>
</feature>
<evidence type="ECO:0000256" key="1">
    <source>
        <dbReference type="SAM" id="MobiDB-lite"/>
    </source>
</evidence>
<keyword evidence="3" id="KW-1185">Reference proteome</keyword>
<reference evidence="2" key="1">
    <citation type="submission" date="2022-10" db="EMBL/GenBank/DDBJ databases">
        <title>Tapping the CABI collections for fungal endophytes: first genome assemblies for Collariella, Neodidymelliopsis, Ascochyta clinopodiicola, Didymella pomorum, Didymosphaeria variabile, Neocosmospora piperis and Neocucurbitaria cava.</title>
        <authorList>
            <person name="Hill R."/>
        </authorList>
    </citation>
    <scope>NUCLEOTIDE SEQUENCE</scope>
    <source>
        <strain evidence="2">IMI 356814</strain>
    </source>
</reference>
<name>A0A9W9CJ75_9PLEO</name>
<evidence type="ECO:0000313" key="2">
    <source>
        <dbReference type="EMBL" id="KAJ4365282.1"/>
    </source>
</evidence>
<comment type="caution">
    <text evidence="2">The sequence shown here is derived from an EMBL/GenBank/DDBJ whole genome shotgun (WGS) entry which is preliminary data.</text>
</comment>
<feature type="region of interest" description="Disordered" evidence="1">
    <location>
        <begin position="442"/>
        <end position="465"/>
    </location>
</feature>
<accession>A0A9W9CJ75</accession>
<feature type="compositionally biased region" description="Polar residues" evidence="1">
    <location>
        <begin position="20"/>
        <end position="49"/>
    </location>
</feature>
<organism evidence="2 3">
    <name type="scientific">Neocucurbitaria cava</name>
    <dbReference type="NCBI Taxonomy" id="798079"/>
    <lineage>
        <taxon>Eukaryota</taxon>
        <taxon>Fungi</taxon>
        <taxon>Dikarya</taxon>
        <taxon>Ascomycota</taxon>
        <taxon>Pezizomycotina</taxon>
        <taxon>Dothideomycetes</taxon>
        <taxon>Pleosporomycetidae</taxon>
        <taxon>Pleosporales</taxon>
        <taxon>Pleosporineae</taxon>
        <taxon>Cucurbitariaceae</taxon>
        <taxon>Neocucurbitaria</taxon>
    </lineage>
</organism>
<evidence type="ECO:0008006" key="4">
    <source>
        <dbReference type="Google" id="ProtNLM"/>
    </source>
</evidence>
<dbReference type="OrthoDB" id="3882058at2759"/>
<feature type="compositionally biased region" description="Low complexity" evidence="1">
    <location>
        <begin position="185"/>
        <end position="201"/>
    </location>
</feature>
<proteinExistence type="predicted"/>
<dbReference type="Proteomes" id="UP001140560">
    <property type="component" value="Unassembled WGS sequence"/>
</dbReference>